<dbReference type="RefSeq" id="WP_152188177.1">
    <property type="nucleotide sequence ID" value="NZ_WFKI01000003.1"/>
</dbReference>
<dbReference type="Proteomes" id="UP000472839">
    <property type="component" value="Unassembled WGS sequence"/>
</dbReference>
<accession>A0A6L4WWX1</accession>
<feature type="chain" id="PRO_5026651287" description="Lipoprotein" evidence="1">
    <location>
        <begin position="24"/>
        <end position="237"/>
    </location>
</feature>
<keyword evidence="4" id="KW-1185">Reference proteome</keyword>
<dbReference type="EMBL" id="WFKK01000004">
    <property type="protein sequence ID" value="KAB7890656.1"/>
    <property type="molecule type" value="Genomic_DNA"/>
</dbReference>
<name>A0A6L4WWX1_9BACT</name>
<dbReference type="EMBL" id="WFKJ01000005">
    <property type="protein sequence ID" value="KAB7892361.1"/>
    <property type="molecule type" value="Genomic_DNA"/>
</dbReference>
<evidence type="ECO:0000313" key="4">
    <source>
        <dbReference type="Proteomes" id="UP000461010"/>
    </source>
</evidence>
<evidence type="ECO:0000313" key="2">
    <source>
        <dbReference type="EMBL" id="KAB7890656.1"/>
    </source>
</evidence>
<evidence type="ECO:0000313" key="3">
    <source>
        <dbReference type="EMBL" id="KAB7892361.1"/>
    </source>
</evidence>
<organism evidence="2 5">
    <name type="scientific">Poseidonibacter ostreae</name>
    <dbReference type="NCBI Taxonomy" id="2654171"/>
    <lineage>
        <taxon>Bacteria</taxon>
        <taxon>Pseudomonadati</taxon>
        <taxon>Campylobacterota</taxon>
        <taxon>Epsilonproteobacteria</taxon>
        <taxon>Campylobacterales</taxon>
        <taxon>Arcobacteraceae</taxon>
        <taxon>Poseidonibacter</taxon>
    </lineage>
</organism>
<feature type="signal peptide" evidence="1">
    <location>
        <begin position="1"/>
        <end position="23"/>
    </location>
</feature>
<dbReference type="Proteomes" id="UP000461010">
    <property type="component" value="Unassembled WGS sequence"/>
</dbReference>
<protein>
    <recommendedName>
        <fullName evidence="6">Lipoprotein</fullName>
    </recommendedName>
</protein>
<keyword evidence="1" id="KW-0732">Signal</keyword>
<dbReference type="AlphaFoldDB" id="A0A6L4WWX1"/>
<proteinExistence type="predicted"/>
<comment type="caution">
    <text evidence="2">The sequence shown here is derived from an EMBL/GenBank/DDBJ whole genome shotgun (WGS) entry which is preliminary data.</text>
</comment>
<evidence type="ECO:0008006" key="6">
    <source>
        <dbReference type="Google" id="ProtNLM"/>
    </source>
</evidence>
<evidence type="ECO:0000313" key="5">
    <source>
        <dbReference type="Proteomes" id="UP000472839"/>
    </source>
</evidence>
<evidence type="ECO:0000256" key="1">
    <source>
        <dbReference type="SAM" id="SignalP"/>
    </source>
</evidence>
<reference evidence="4 5" key="1">
    <citation type="submission" date="2019-10" db="EMBL/GenBank/DDBJ databases">
        <title>Poseidonibacter ostreae sp. nov., isolated from the gut of the Ostrea denselamellosa.</title>
        <authorList>
            <person name="Choi A."/>
        </authorList>
    </citation>
    <scope>NUCLEOTIDE SEQUENCE [LARGE SCALE GENOMIC DNA]</scope>
    <source>
        <strain evidence="2 5">SJOD-M-33</strain>
        <strain evidence="3 4">SJOD-M-5</strain>
    </source>
</reference>
<sequence>MNYKNIVKLATSISLITFLAGCAVNQVNTIDNNGNIIDNFGVKTVEIKEIIYKRPAVSEQLKNRIHNILNTMSKKDLGSLNSKYIHPEFGFYNLLKIDGVKVFLEQKMIYNIVEEESEEISHIISRVNPSSSKLKIIEKNIKFNCSPNDDAFYGWSEDGLYLSNKIDTFLSEMMKETNNYQKDKYKTKDFQKAALIEKTSYKVVLTPELSFYITKIDDNWYITLIDRITTDCSSIKE</sequence>
<dbReference type="PROSITE" id="PS51257">
    <property type="entry name" value="PROKAR_LIPOPROTEIN"/>
    <property type="match status" value="1"/>
</dbReference>
<gene>
    <name evidence="3" type="ORF">GBG18_02730</name>
    <name evidence="2" type="ORF">GBG19_02650</name>
</gene>